<proteinExistence type="predicted"/>
<accession>A0A8S5UHG3</accession>
<sequence>MANITGYTKAGVDKLVAPLFSSISPFTVGGHYYYGKHYWVH</sequence>
<protein>
    <submittedName>
        <fullName evidence="1">Uncharacterized protein</fullName>
    </submittedName>
</protein>
<organism evidence="1">
    <name type="scientific">Siphoviridae sp. ct0eR1</name>
    <dbReference type="NCBI Taxonomy" id="2825297"/>
    <lineage>
        <taxon>Viruses</taxon>
        <taxon>Duplodnaviria</taxon>
        <taxon>Heunggongvirae</taxon>
        <taxon>Uroviricota</taxon>
        <taxon>Caudoviricetes</taxon>
    </lineage>
</organism>
<evidence type="ECO:0000313" key="1">
    <source>
        <dbReference type="EMBL" id="DAF93834.1"/>
    </source>
</evidence>
<name>A0A8S5UHG3_9CAUD</name>
<reference evidence="1" key="1">
    <citation type="journal article" date="2021" name="Proc. Natl. Acad. Sci. U.S.A.">
        <title>A Catalog of Tens of Thousands of Viruses from Human Metagenomes Reveals Hidden Associations with Chronic Diseases.</title>
        <authorList>
            <person name="Tisza M.J."/>
            <person name="Buck C.B."/>
        </authorList>
    </citation>
    <scope>NUCLEOTIDE SEQUENCE</scope>
    <source>
        <strain evidence="1">Ct0eR1</strain>
    </source>
</reference>
<dbReference type="EMBL" id="BK016087">
    <property type="protein sequence ID" value="DAF93834.1"/>
    <property type="molecule type" value="Genomic_DNA"/>
</dbReference>